<evidence type="ECO:0000313" key="2">
    <source>
        <dbReference type="EMBL" id="KAJ9547036.1"/>
    </source>
</evidence>
<dbReference type="PANTHER" id="PTHR46250">
    <property type="entry name" value="MYB/SANT-LIKE DNA-BINDING DOMAIN PROTEIN-RELATED"/>
    <property type="match status" value="1"/>
</dbReference>
<dbReference type="AlphaFoldDB" id="A0AA38T426"/>
<feature type="transmembrane region" description="Helical" evidence="1">
    <location>
        <begin position="133"/>
        <end position="157"/>
    </location>
</feature>
<feature type="transmembrane region" description="Helical" evidence="1">
    <location>
        <begin position="163"/>
        <end position="184"/>
    </location>
</feature>
<keyword evidence="3" id="KW-1185">Reference proteome</keyword>
<name>A0AA38T426_9ASTR</name>
<evidence type="ECO:0000256" key="1">
    <source>
        <dbReference type="SAM" id="Phobius"/>
    </source>
</evidence>
<sequence length="207" mass="23807">MRNEEGSSRGRKRKNRVKTLVDGMHSAALLLGEKFENASKDMVEMVRMEMEKDIQNKTSMANSELVKMQSLSRVERFTAIEKITSESNNVLIFWSLDANEREDWVRFILRSELISDLRNVRYVVISFKCYRMLLLFGYGLAVVWLLNCCLGVVQLLFGYGLAVVWLVTCCLVAVRCCMVVWLQYRCCSAAVQLSVQLLLSSRLPFSH</sequence>
<comment type="caution">
    <text evidence="2">The sequence shown here is derived from an EMBL/GenBank/DDBJ whole genome shotgun (WGS) entry which is preliminary data.</text>
</comment>
<dbReference type="Proteomes" id="UP001172457">
    <property type="component" value="Chromosome 5"/>
</dbReference>
<evidence type="ECO:0000313" key="3">
    <source>
        <dbReference type="Proteomes" id="UP001172457"/>
    </source>
</evidence>
<keyword evidence="1" id="KW-0472">Membrane</keyword>
<proteinExistence type="predicted"/>
<protein>
    <submittedName>
        <fullName evidence="2">Uncharacterized protein</fullName>
    </submittedName>
</protein>
<dbReference type="EMBL" id="JARYMX010000005">
    <property type="protein sequence ID" value="KAJ9547036.1"/>
    <property type="molecule type" value="Genomic_DNA"/>
</dbReference>
<dbReference type="PANTHER" id="PTHR46250:SF17">
    <property type="entry name" value="MYB_SANT-LIKE DOMAIN-CONTAINING PROTEIN"/>
    <property type="match status" value="1"/>
</dbReference>
<organism evidence="2 3">
    <name type="scientific">Centaurea solstitialis</name>
    <name type="common">yellow star-thistle</name>
    <dbReference type="NCBI Taxonomy" id="347529"/>
    <lineage>
        <taxon>Eukaryota</taxon>
        <taxon>Viridiplantae</taxon>
        <taxon>Streptophyta</taxon>
        <taxon>Embryophyta</taxon>
        <taxon>Tracheophyta</taxon>
        <taxon>Spermatophyta</taxon>
        <taxon>Magnoliopsida</taxon>
        <taxon>eudicotyledons</taxon>
        <taxon>Gunneridae</taxon>
        <taxon>Pentapetalae</taxon>
        <taxon>asterids</taxon>
        <taxon>campanulids</taxon>
        <taxon>Asterales</taxon>
        <taxon>Asteraceae</taxon>
        <taxon>Carduoideae</taxon>
        <taxon>Cardueae</taxon>
        <taxon>Centaureinae</taxon>
        <taxon>Centaurea</taxon>
    </lineage>
</organism>
<reference evidence="2" key="1">
    <citation type="submission" date="2023-03" db="EMBL/GenBank/DDBJ databases">
        <title>Chromosome-scale reference genome and RAD-based genetic map of yellow starthistle (Centaurea solstitialis) reveal putative structural variation and QTLs associated with invader traits.</title>
        <authorList>
            <person name="Reatini B."/>
            <person name="Cang F.A."/>
            <person name="Jiang Q."/>
            <person name="Mckibben M.T.W."/>
            <person name="Barker M.S."/>
            <person name="Rieseberg L.H."/>
            <person name="Dlugosch K.M."/>
        </authorList>
    </citation>
    <scope>NUCLEOTIDE SEQUENCE</scope>
    <source>
        <strain evidence="2">CAN-66</strain>
        <tissue evidence="2">Leaf</tissue>
    </source>
</reference>
<keyword evidence="1" id="KW-0812">Transmembrane</keyword>
<keyword evidence="1" id="KW-1133">Transmembrane helix</keyword>
<accession>A0AA38T426</accession>
<gene>
    <name evidence="2" type="ORF">OSB04_019579</name>
</gene>